<dbReference type="AlphaFoldDB" id="A0A1T4WRY2"/>
<name>A0A1T4WRY2_9CLOT</name>
<dbReference type="EMBL" id="FUYH01000003">
    <property type="protein sequence ID" value="SKA79867.1"/>
    <property type="molecule type" value="Genomic_DNA"/>
</dbReference>
<evidence type="ECO:0000259" key="3">
    <source>
        <dbReference type="PROSITE" id="PS51677"/>
    </source>
</evidence>
<evidence type="ECO:0000256" key="2">
    <source>
        <dbReference type="ARBA" id="ARBA00022729"/>
    </source>
</evidence>
<gene>
    <name evidence="4" type="ORF">SAMN05443428_103134</name>
</gene>
<dbReference type="SUPFAM" id="SSF88713">
    <property type="entry name" value="Glycoside hydrolase/deacetylase"/>
    <property type="match status" value="1"/>
</dbReference>
<comment type="subcellular location">
    <subcellularLocation>
        <location evidence="1">Secreted</location>
    </subcellularLocation>
</comment>
<dbReference type="Pfam" id="PF01522">
    <property type="entry name" value="Polysacc_deac_1"/>
    <property type="match status" value="1"/>
</dbReference>
<keyword evidence="2" id="KW-0732">Signal</keyword>
<dbReference type="Gene3D" id="3.20.20.370">
    <property type="entry name" value="Glycoside hydrolase/deacetylase"/>
    <property type="match status" value="1"/>
</dbReference>
<organism evidence="4 5">
    <name type="scientific">Caloramator quimbayensis</name>
    <dbReference type="NCBI Taxonomy" id="1147123"/>
    <lineage>
        <taxon>Bacteria</taxon>
        <taxon>Bacillati</taxon>
        <taxon>Bacillota</taxon>
        <taxon>Clostridia</taxon>
        <taxon>Eubacteriales</taxon>
        <taxon>Clostridiaceae</taxon>
        <taxon>Caloramator</taxon>
    </lineage>
</organism>
<keyword evidence="5" id="KW-1185">Reference proteome</keyword>
<sequence>MTVPAKIEMIDDSSCKEIKKNTQNINKPKENKNKIYYKDKAVVLTYHHISQNPFTLITIKSERFEKDVKMLIKEGFNVVSIEQLINAMQGKDVLPPNAVVITFDDGLESFYKYAFPVLKKYSVPALMSIITSRTENYKSFKEDIRPLNSVEIKEMYESGLVDIASHTHSSHDFIYINSKLKKGGKLAFKIYDIETKKIETDEEYIKRVTEDLNTSKEIIYKYIGKYPDILCFPFGHYGKRSIDAAKSCGFKYFITTQYGCNTYNSKSIIINRIRAGDNNLTSEKLKDNIIKCAKTVKKD</sequence>
<dbReference type="PROSITE" id="PS51677">
    <property type="entry name" value="NODB"/>
    <property type="match status" value="1"/>
</dbReference>
<dbReference type="PANTHER" id="PTHR34216:SF3">
    <property type="entry name" value="POLY-BETA-1,6-N-ACETYL-D-GLUCOSAMINE N-DEACETYLASE"/>
    <property type="match status" value="1"/>
</dbReference>
<reference evidence="5" key="1">
    <citation type="submission" date="2017-02" db="EMBL/GenBank/DDBJ databases">
        <authorList>
            <person name="Varghese N."/>
            <person name="Submissions S."/>
        </authorList>
    </citation>
    <scope>NUCLEOTIDE SEQUENCE [LARGE SCALE GENOMIC DNA]</scope>
    <source>
        <strain evidence="5">USBA 833</strain>
    </source>
</reference>
<evidence type="ECO:0000313" key="5">
    <source>
        <dbReference type="Proteomes" id="UP000190105"/>
    </source>
</evidence>
<proteinExistence type="predicted"/>
<evidence type="ECO:0000313" key="4">
    <source>
        <dbReference type="EMBL" id="SKA79867.1"/>
    </source>
</evidence>
<dbReference type="InterPro" id="IPR002509">
    <property type="entry name" value="NODB_dom"/>
</dbReference>
<dbReference type="InterPro" id="IPR011330">
    <property type="entry name" value="Glyco_hydro/deAcase_b/a-brl"/>
</dbReference>
<dbReference type="InterPro" id="IPR051398">
    <property type="entry name" value="Polysacch_Deacetylase"/>
</dbReference>
<accession>A0A1T4WRY2</accession>
<dbReference type="STRING" id="1147123.SAMN05443428_103134"/>
<dbReference type="PANTHER" id="PTHR34216">
    <property type="match status" value="1"/>
</dbReference>
<dbReference type="Proteomes" id="UP000190105">
    <property type="component" value="Unassembled WGS sequence"/>
</dbReference>
<evidence type="ECO:0000256" key="1">
    <source>
        <dbReference type="ARBA" id="ARBA00004613"/>
    </source>
</evidence>
<keyword evidence="4" id="KW-0449">Lipoprotein</keyword>
<dbReference type="GO" id="GO:0005576">
    <property type="term" value="C:extracellular region"/>
    <property type="evidence" value="ECO:0007669"/>
    <property type="project" value="UniProtKB-SubCell"/>
</dbReference>
<dbReference type="GO" id="GO:0005975">
    <property type="term" value="P:carbohydrate metabolic process"/>
    <property type="evidence" value="ECO:0007669"/>
    <property type="project" value="InterPro"/>
</dbReference>
<dbReference type="GO" id="GO:0016810">
    <property type="term" value="F:hydrolase activity, acting on carbon-nitrogen (but not peptide) bonds"/>
    <property type="evidence" value="ECO:0007669"/>
    <property type="project" value="InterPro"/>
</dbReference>
<protein>
    <submittedName>
        <fullName evidence="4">Biofilm PGA synthesis lipoprotein PgaB</fullName>
    </submittedName>
</protein>
<feature type="domain" description="NodB homology" evidence="3">
    <location>
        <begin position="97"/>
        <end position="299"/>
    </location>
</feature>